<dbReference type="OrthoDB" id="5244508at2"/>
<dbReference type="HOGENOM" id="CLU_1811672_0_0_11"/>
<organism evidence="2 3">
    <name type="scientific">Actinosynnema mirum (strain ATCC 29888 / DSM 43827 / JCM 3225 / NBRC 14064 / NCIMB 13271 / NRRL B-12336 / IMRU 3971 / 101)</name>
    <dbReference type="NCBI Taxonomy" id="446462"/>
    <lineage>
        <taxon>Bacteria</taxon>
        <taxon>Bacillati</taxon>
        <taxon>Actinomycetota</taxon>
        <taxon>Actinomycetes</taxon>
        <taxon>Pseudonocardiales</taxon>
        <taxon>Pseudonocardiaceae</taxon>
        <taxon>Actinosynnema</taxon>
    </lineage>
</organism>
<reference evidence="2 3" key="1">
    <citation type="journal article" date="2009" name="Stand. Genomic Sci.">
        <title>Complete genome sequence of Actinosynnema mirum type strain (101).</title>
        <authorList>
            <person name="Land M."/>
            <person name="Lapidus A."/>
            <person name="Mayilraj S."/>
            <person name="Chen F."/>
            <person name="Copeland A."/>
            <person name="Del Rio T.G."/>
            <person name="Nolan M."/>
            <person name="Lucas S."/>
            <person name="Tice H."/>
            <person name="Cheng J.F."/>
            <person name="Chertkov O."/>
            <person name="Bruce D."/>
            <person name="Goodwin L."/>
            <person name="Pitluck S."/>
            <person name="Rohde M."/>
            <person name="Goker M."/>
            <person name="Pati A."/>
            <person name="Ivanova N."/>
            <person name="Mavromatis K."/>
            <person name="Chen A."/>
            <person name="Palaniappan K."/>
            <person name="Hauser L."/>
            <person name="Chang Y.J."/>
            <person name="Jeffries C.C."/>
            <person name="Brettin T."/>
            <person name="Detter J.C."/>
            <person name="Han C."/>
            <person name="Chain P."/>
            <person name="Tindall B.J."/>
            <person name="Bristow J."/>
            <person name="Eisen J.A."/>
            <person name="Markowitz V."/>
            <person name="Hugenholtz P."/>
            <person name="Kyrpides N.C."/>
            <person name="Klenk H.P."/>
        </authorList>
    </citation>
    <scope>NUCLEOTIDE SEQUENCE [LARGE SCALE GENOMIC DNA]</scope>
    <source>
        <strain evidence="3">ATCC 29888 / DSM 43827 / JCM 3225 / NBRC 14064 / NCIMB 13271 / NRRL B-12336 / IMRU 3971 / 101</strain>
    </source>
</reference>
<dbReference type="RefSeq" id="WP_015805124.1">
    <property type="nucleotide sequence ID" value="NC_013093.1"/>
</dbReference>
<keyword evidence="3" id="KW-1185">Reference proteome</keyword>
<evidence type="ECO:0000256" key="1">
    <source>
        <dbReference type="SAM" id="MobiDB-lite"/>
    </source>
</evidence>
<dbReference type="eggNOG" id="COG5637">
    <property type="taxonomic scope" value="Bacteria"/>
</dbReference>
<dbReference type="KEGG" id="ami:Amir_6440"/>
<name>C6WKJ0_ACTMD</name>
<protein>
    <submittedName>
        <fullName evidence="2">Uncharacterized protein</fullName>
    </submittedName>
</protein>
<gene>
    <name evidence="2" type="ordered locus">Amir_6440</name>
</gene>
<feature type="compositionally biased region" description="Basic and acidic residues" evidence="1">
    <location>
        <begin position="1"/>
        <end position="15"/>
    </location>
</feature>
<dbReference type="EMBL" id="CP001630">
    <property type="protein sequence ID" value="ACU40241.1"/>
    <property type="molecule type" value="Genomic_DNA"/>
</dbReference>
<dbReference type="STRING" id="446462.Amir_6440"/>
<proteinExistence type="predicted"/>
<sequence length="142" mass="15706">MRDDEVAPRADRTAHPFDTLGFGHPERGYSPAMTTYTYRAPVDLPAQRLFEFVARPENLTEHLPGIEPTGVRVDESVRRVTWDGGEAVVTEDGAGCSRIEVRLEAEQTPERQRELQEAVAALSHLAAAEVDSQAARSGDGWY</sequence>
<accession>C6WKJ0</accession>
<evidence type="ECO:0000313" key="2">
    <source>
        <dbReference type="EMBL" id="ACU40241.1"/>
    </source>
</evidence>
<dbReference type="SUPFAM" id="SSF55961">
    <property type="entry name" value="Bet v1-like"/>
    <property type="match status" value="1"/>
</dbReference>
<feature type="region of interest" description="Disordered" evidence="1">
    <location>
        <begin position="1"/>
        <end position="25"/>
    </location>
</feature>
<evidence type="ECO:0000313" key="3">
    <source>
        <dbReference type="Proteomes" id="UP000002213"/>
    </source>
</evidence>
<dbReference type="AlphaFoldDB" id="C6WKJ0"/>
<dbReference type="Proteomes" id="UP000002213">
    <property type="component" value="Chromosome"/>
</dbReference>